<evidence type="ECO:0000313" key="1">
    <source>
        <dbReference type="EMBL" id="AXH44403.1"/>
    </source>
</evidence>
<dbReference type="EMBL" id="MH450123">
    <property type="protein sequence ID" value="AXH44403.1"/>
    <property type="molecule type" value="Genomic_DNA"/>
</dbReference>
<dbReference type="Proteomes" id="UP000257231">
    <property type="component" value="Segment"/>
</dbReference>
<dbReference type="RefSeq" id="YP_010649505.1">
    <property type="nucleotide sequence ID" value="NC_070769.1"/>
</dbReference>
<organism evidence="1 2">
    <name type="scientific">Arthrobacter phage MargaretKali</name>
    <dbReference type="NCBI Taxonomy" id="2250414"/>
    <lineage>
        <taxon>Viruses</taxon>
        <taxon>Duplodnaviria</taxon>
        <taxon>Heunggongvirae</taxon>
        <taxon>Uroviricota</taxon>
        <taxon>Caudoviricetes</taxon>
        <taxon>Kumottavirus</taxon>
        <taxon>Kumottavirus margaretkali</taxon>
    </lineage>
</organism>
<sequence>MRQLITPNPNIKCFPGWCLMYVRQAFGLAGLYPSATAGWTAARFKHRDRNFPPGRWVPVWFHLAGEPLGHVALLAPDGSVYSTSDPGNVPHHHPNLDHLLAYYWRLGPTYLGWTEDIEGVSVVAAAETITFASSTTTTPEGDLTMSGAEEVKGYVQDLAANGWTDAQGKKHPGFMFVIEENQRRLDGLTKLILPGEYGKRVAGPIPQMLADLQGGQKAILSALENLGNGQPVDLDAMREAAREGAEEALAGLEAIATTTVTLSQEGN</sequence>
<evidence type="ECO:0000313" key="2">
    <source>
        <dbReference type="Proteomes" id="UP000257231"/>
    </source>
</evidence>
<protein>
    <submittedName>
        <fullName evidence="1">Uncharacterized protein</fullName>
    </submittedName>
</protein>
<dbReference type="GeneID" id="77925053"/>
<proteinExistence type="predicted"/>
<dbReference type="KEGG" id="vg:77925053"/>
<name>A0A345KN01_9CAUD</name>
<gene>
    <name evidence="1" type="primary">23</name>
    <name evidence="1" type="ORF">SEA_MARGARETKALI_23</name>
</gene>
<reference evidence="2" key="1">
    <citation type="submission" date="2018-06" db="EMBL/GenBank/DDBJ databases">
        <authorList>
            <person name="Zhirakovskaya E."/>
        </authorList>
    </citation>
    <scope>NUCLEOTIDE SEQUENCE [LARGE SCALE GENOMIC DNA]</scope>
</reference>
<accession>A0A345KN01</accession>
<keyword evidence="2" id="KW-1185">Reference proteome</keyword>